<evidence type="ECO:0000313" key="3">
    <source>
        <dbReference type="Proteomes" id="UP001165082"/>
    </source>
</evidence>
<evidence type="ECO:0000256" key="1">
    <source>
        <dbReference type="SAM" id="Phobius"/>
    </source>
</evidence>
<dbReference type="OrthoDB" id="5345392at2759"/>
<organism evidence="2 3">
    <name type="scientific">Triparma retinervis</name>
    <dbReference type="NCBI Taxonomy" id="2557542"/>
    <lineage>
        <taxon>Eukaryota</taxon>
        <taxon>Sar</taxon>
        <taxon>Stramenopiles</taxon>
        <taxon>Ochrophyta</taxon>
        <taxon>Bolidophyceae</taxon>
        <taxon>Parmales</taxon>
        <taxon>Triparmaceae</taxon>
        <taxon>Triparma</taxon>
    </lineage>
</organism>
<reference evidence="2" key="1">
    <citation type="submission" date="2022-07" db="EMBL/GenBank/DDBJ databases">
        <title>Genome analysis of Parmales, a sister group of diatoms, reveals the evolutionary specialization of diatoms from phago-mixotrophs to photoautotrophs.</title>
        <authorList>
            <person name="Ban H."/>
            <person name="Sato S."/>
            <person name="Yoshikawa S."/>
            <person name="Kazumasa Y."/>
            <person name="Nakamura Y."/>
            <person name="Ichinomiya M."/>
            <person name="Saitoh K."/>
            <person name="Sato N."/>
            <person name="Blanc-Mathieu R."/>
            <person name="Endo H."/>
            <person name="Kuwata A."/>
            <person name="Ogata H."/>
        </authorList>
    </citation>
    <scope>NUCLEOTIDE SEQUENCE</scope>
</reference>
<accession>A0A9W7DQX5</accession>
<comment type="caution">
    <text evidence="2">The sequence shown here is derived from an EMBL/GenBank/DDBJ whole genome shotgun (WGS) entry which is preliminary data.</text>
</comment>
<proteinExistence type="predicted"/>
<keyword evidence="1" id="KW-1133">Transmembrane helix</keyword>
<keyword evidence="3" id="KW-1185">Reference proteome</keyword>
<sequence length="107" mass="12337">MKVLGKQIALDFIVIQPIVYWPCYYTTKEFVKSPEPVAEGVKKDESGTFSRAMTKYSKTFWIDNVGMLGFWFPADIIIYSVPMHLRLHLTHLVSFGWTVVLSTFRGD</sequence>
<feature type="transmembrane region" description="Helical" evidence="1">
    <location>
        <begin position="60"/>
        <end position="81"/>
    </location>
</feature>
<keyword evidence="1" id="KW-0472">Membrane</keyword>
<protein>
    <submittedName>
        <fullName evidence="2">Uncharacterized protein</fullName>
    </submittedName>
</protein>
<evidence type="ECO:0000313" key="2">
    <source>
        <dbReference type="EMBL" id="GMH51035.1"/>
    </source>
</evidence>
<dbReference type="Proteomes" id="UP001165082">
    <property type="component" value="Unassembled WGS sequence"/>
</dbReference>
<dbReference type="EMBL" id="BRXZ01004549">
    <property type="protein sequence ID" value="GMH51035.1"/>
    <property type="molecule type" value="Genomic_DNA"/>
</dbReference>
<name>A0A9W7DQX5_9STRA</name>
<keyword evidence="1" id="KW-0812">Transmembrane</keyword>
<dbReference type="AlphaFoldDB" id="A0A9W7DQX5"/>
<gene>
    <name evidence="2" type="ORF">TrRE_jg902</name>
</gene>